<dbReference type="EMBL" id="KI631928">
    <property type="protein sequence ID" value="EYU25664.1"/>
    <property type="molecule type" value="Genomic_DNA"/>
</dbReference>
<dbReference type="GO" id="GO:0046982">
    <property type="term" value="F:protein heterodimerization activity"/>
    <property type="evidence" value="ECO:0007669"/>
    <property type="project" value="InterPro"/>
</dbReference>
<evidence type="ECO:0000256" key="3">
    <source>
        <dbReference type="ARBA" id="ARBA00023163"/>
    </source>
</evidence>
<accession>A0A022QDF8</accession>
<dbReference type="PANTHER" id="PTHR11064:SF115">
    <property type="entry name" value="NUCLEAR TRANSCRIPTION FACTOR Y SUBUNIT B-9"/>
    <property type="match status" value="1"/>
</dbReference>
<evidence type="ECO:0000256" key="2">
    <source>
        <dbReference type="ARBA" id="ARBA00023015"/>
    </source>
</evidence>
<dbReference type="SUPFAM" id="SSF47113">
    <property type="entry name" value="Histone-fold"/>
    <property type="match status" value="1"/>
</dbReference>
<dbReference type="PANTHER" id="PTHR11064">
    <property type="entry name" value="CCAAT-BINDING TRANSCRIPTION FACTOR-RELATED"/>
    <property type="match status" value="1"/>
</dbReference>
<feature type="non-terminal residue" evidence="5">
    <location>
        <position position="1"/>
    </location>
</feature>
<sequence>IVIREEGAPAAATTATTNAVYNLAPLNAGDGEVNQQQQQAFKRDANQYMSIANITRIMRRVLPANAKIANNAKEAIEECISEFIRFITAEANARCHRDYRNTVTPEDVLAAMATLGFDDYLEPLTIFLNKHRAQQNPERGSMNQLPQFVRRDRTIDGGSSGFVHHQQQQGAQMVQSPPPPTATPTVGYYVPLPPPPSATVEEEEKLGGLTKFINDYMLRNHGGGGQGSSRGCDFDPF</sequence>
<dbReference type="CDD" id="cd22907">
    <property type="entry name" value="HFD_NFYB"/>
    <property type="match status" value="1"/>
</dbReference>
<dbReference type="GO" id="GO:0001228">
    <property type="term" value="F:DNA-binding transcription activator activity, RNA polymerase II-specific"/>
    <property type="evidence" value="ECO:0007669"/>
    <property type="project" value="InterPro"/>
</dbReference>
<comment type="similarity">
    <text evidence="1">Belongs to the NFYB/HAP3 subunit family.</text>
</comment>
<dbReference type="STRING" id="4155.A0A022QDF8"/>
<dbReference type="GO" id="GO:0006357">
    <property type="term" value="P:regulation of transcription by RNA polymerase II"/>
    <property type="evidence" value="ECO:0000318"/>
    <property type="project" value="GO_Central"/>
</dbReference>
<reference evidence="5 6" key="1">
    <citation type="journal article" date="2013" name="Proc. Natl. Acad. Sci. U.S.A.">
        <title>Fine-scale variation in meiotic recombination in Mimulus inferred from population shotgun sequencing.</title>
        <authorList>
            <person name="Hellsten U."/>
            <person name="Wright K.M."/>
            <person name="Jenkins J."/>
            <person name="Shu S."/>
            <person name="Yuan Y."/>
            <person name="Wessler S.R."/>
            <person name="Schmutz J."/>
            <person name="Willis J.H."/>
            <person name="Rokhsar D.S."/>
        </authorList>
    </citation>
    <scope>NUCLEOTIDE SEQUENCE [LARGE SCALE GENOMIC DNA]</scope>
    <source>
        <strain evidence="6">cv. DUN x IM62</strain>
    </source>
</reference>
<name>A0A022QDF8_ERYGU</name>
<dbReference type="GO" id="GO:0016602">
    <property type="term" value="C:CCAAT-binding factor complex"/>
    <property type="evidence" value="ECO:0000318"/>
    <property type="project" value="GO_Central"/>
</dbReference>
<dbReference type="eggNOG" id="KOG0869">
    <property type="taxonomic scope" value="Eukaryota"/>
</dbReference>
<keyword evidence="3" id="KW-0804">Transcription</keyword>
<dbReference type="Proteomes" id="UP000030748">
    <property type="component" value="Unassembled WGS sequence"/>
</dbReference>
<evidence type="ECO:0000259" key="4">
    <source>
        <dbReference type="Pfam" id="PF00808"/>
    </source>
</evidence>
<evidence type="ECO:0000313" key="6">
    <source>
        <dbReference type="Proteomes" id="UP000030748"/>
    </source>
</evidence>
<evidence type="ECO:0000313" key="5">
    <source>
        <dbReference type="EMBL" id="EYU25664.1"/>
    </source>
</evidence>
<dbReference type="InterPro" id="IPR027113">
    <property type="entry name" value="Transc_fact_NFYB/HAP3"/>
</dbReference>
<dbReference type="PRINTS" id="PR00615">
    <property type="entry name" value="CCAATSUBUNTA"/>
</dbReference>
<protein>
    <recommendedName>
        <fullName evidence="4">Transcription factor CBF/NF-Y/archaeal histone domain-containing protein</fullName>
    </recommendedName>
</protein>
<evidence type="ECO:0000256" key="1">
    <source>
        <dbReference type="ARBA" id="ARBA00009053"/>
    </source>
</evidence>
<dbReference type="Gene3D" id="1.10.20.10">
    <property type="entry name" value="Histone, subunit A"/>
    <property type="match status" value="1"/>
</dbReference>
<dbReference type="InterPro" id="IPR003958">
    <property type="entry name" value="CBFA_NFYB_domain"/>
</dbReference>
<dbReference type="InterPro" id="IPR009072">
    <property type="entry name" value="Histone-fold"/>
</dbReference>
<keyword evidence="6" id="KW-1185">Reference proteome</keyword>
<proteinExistence type="inferred from homology"/>
<dbReference type="Pfam" id="PF00808">
    <property type="entry name" value="CBFD_NFYB_HMF"/>
    <property type="match status" value="1"/>
</dbReference>
<feature type="domain" description="Transcription factor CBF/NF-Y/archaeal histone" evidence="4">
    <location>
        <begin position="51"/>
        <end position="112"/>
    </location>
</feature>
<dbReference type="AlphaFoldDB" id="A0A022QDF8"/>
<gene>
    <name evidence="5" type="ORF">MIMGU_mgv1a026487mg</name>
</gene>
<dbReference type="GO" id="GO:0000981">
    <property type="term" value="F:DNA-binding transcription factor activity, RNA polymerase II-specific"/>
    <property type="evidence" value="ECO:0000318"/>
    <property type="project" value="GO_Central"/>
</dbReference>
<organism evidence="5 6">
    <name type="scientific">Erythranthe guttata</name>
    <name type="common">Yellow monkey flower</name>
    <name type="synonym">Mimulus guttatus</name>
    <dbReference type="NCBI Taxonomy" id="4155"/>
    <lineage>
        <taxon>Eukaryota</taxon>
        <taxon>Viridiplantae</taxon>
        <taxon>Streptophyta</taxon>
        <taxon>Embryophyta</taxon>
        <taxon>Tracheophyta</taxon>
        <taxon>Spermatophyta</taxon>
        <taxon>Magnoliopsida</taxon>
        <taxon>eudicotyledons</taxon>
        <taxon>Gunneridae</taxon>
        <taxon>Pentapetalae</taxon>
        <taxon>asterids</taxon>
        <taxon>lamiids</taxon>
        <taxon>Lamiales</taxon>
        <taxon>Phrymaceae</taxon>
        <taxon>Erythranthe</taxon>
    </lineage>
</organism>
<keyword evidence="2" id="KW-0805">Transcription regulation</keyword>